<feature type="transmembrane region" description="Helical" evidence="5">
    <location>
        <begin position="216"/>
        <end position="248"/>
    </location>
</feature>
<evidence type="ECO:0000256" key="1">
    <source>
        <dbReference type="ARBA" id="ARBA00004141"/>
    </source>
</evidence>
<evidence type="ECO:0000313" key="7">
    <source>
        <dbReference type="EMBL" id="OGK50596.1"/>
    </source>
</evidence>
<dbReference type="PANTHER" id="PTHR37422">
    <property type="entry name" value="TEICHURONIC ACID BIOSYNTHESIS PROTEIN TUAE"/>
    <property type="match status" value="1"/>
</dbReference>
<dbReference type="InterPro" id="IPR007016">
    <property type="entry name" value="O-antigen_ligase-rel_domated"/>
</dbReference>
<feature type="transmembrane region" description="Helical" evidence="5">
    <location>
        <begin position="113"/>
        <end position="129"/>
    </location>
</feature>
<dbReference type="EMBL" id="MGAQ01000015">
    <property type="protein sequence ID" value="OGK50596.1"/>
    <property type="molecule type" value="Genomic_DNA"/>
</dbReference>
<dbReference type="InterPro" id="IPR051533">
    <property type="entry name" value="WaaL-like"/>
</dbReference>
<evidence type="ECO:0000256" key="3">
    <source>
        <dbReference type="ARBA" id="ARBA00022989"/>
    </source>
</evidence>
<dbReference type="Proteomes" id="UP000178558">
    <property type="component" value="Unassembled WGS sequence"/>
</dbReference>
<dbReference type="GO" id="GO:0016020">
    <property type="term" value="C:membrane"/>
    <property type="evidence" value="ECO:0007669"/>
    <property type="project" value="UniProtKB-SubCell"/>
</dbReference>
<protein>
    <recommendedName>
        <fullName evidence="6">O-antigen ligase-related domain-containing protein</fullName>
    </recommendedName>
</protein>
<dbReference type="AlphaFoldDB" id="A0A1F7J4R0"/>
<organism evidence="7 8">
    <name type="scientific">Candidatus Roizmanbacteria bacterium RIFCSPLOWO2_01_FULL_40_42</name>
    <dbReference type="NCBI Taxonomy" id="1802066"/>
    <lineage>
        <taxon>Bacteria</taxon>
        <taxon>Candidatus Roizmaniibacteriota</taxon>
    </lineage>
</organism>
<feature type="transmembrane region" description="Helical" evidence="5">
    <location>
        <begin position="136"/>
        <end position="156"/>
    </location>
</feature>
<keyword evidence="2 5" id="KW-0812">Transmembrane</keyword>
<accession>A0A1F7J4R0</accession>
<gene>
    <name evidence="7" type="ORF">A3B50_02325</name>
</gene>
<reference evidence="7 8" key="1">
    <citation type="journal article" date="2016" name="Nat. Commun.">
        <title>Thousands of microbial genomes shed light on interconnected biogeochemical processes in an aquifer system.</title>
        <authorList>
            <person name="Anantharaman K."/>
            <person name="Brown C.T."/>
            <person name="Hug L.A."/>
            <person name="Sharon I."/>
            <person name="Castelle C.J."/>
            <person name="Probst A.J."/>
            <person name="Thomas B.C."/>
            <person name="Singh A."/>
            <person name="Wilkins M.J."/>
            <person name="Karaoz U."/>
            <person name="Brodie E.L."/>
            <person name="Williams K.H."/>
            <person name="Hubbard S.S."/>
            <person name="Banfield J.F."/>
        </authorList>
    </citation>
    <scope>NUCLEOTIDE SEQUENCE [LARGE SCALE GENOMIC DNA]</scope>
</reference>
<evidence type="ECO:0000259" key="6">
    <source>
        <dbReference type="Pfam" id="PF04932"/>
    </source>
</evidence>
<sequence>MKKLLNLLKKIDDNLVHFFLLLYIVIVPLLPKFPLQHVEYTYIKIRYDDLVPIVIGFVFFIQWLRRKIRLNTKFLIPVIFFWGAVFLSFAYGAYIQNTVVVHNVGLLHSLRRIQYMAIFFIASSAVVSEKNFLQYLRVYLGTLFVVCVYALGQKFLAFPSIQSMNPAYVDGRLLTLNPEDRVNSTFGGHFDLAAYLTFSMPIILGFFFYTKKKRYFLLFLLSLLVLLYTTARSSFGGYLVSITAFLLFLRKFKLYALIIVLTAILLLITGDMTKRFQQMFQVKTVFVNSKTGQENIDQLITVKKLPAGGLKVPLSKKSIAVDPAKIRQIALEQAIDEAKRKGKAVNMIEIQKRADYISQFIKPERTVLCDISCATRLQLEWPRAIGAFLYNPILGTGASSITEATDNDFLRWLGEFGLLGFSIFVFLLASLVRYVNKAARASTGEMRYIYYAFSFGVLALLVNGLYIDVFEASKVAYNFWLVAGLYVGLIGLQSNPVKKYEKRKTK</sequence>
<feature type="transmembrane region" description="Helical" evidence="5">
    <location>
        <begin position="384"/>
        <end position="404"/>
    </location>
</feature>
<feature type="transmembrane region" description="Helical" evidence="5">
    <location>
        <begin position="74"/>
        <end position="93"/>
    </location>
</feature>
<evidence type="ECO:0000256" key="2">
    <source>
        <dbReference type="ARBA" id="ARBA00022692"/>
    </source>
</evidence>
<evidence type="ECO:0000256" key="4">
    <source>
        <dbReference type="ARBA" id="ARBA00023136"/>
    </source>
</evidence>
<evidence type="ECO:0000256" key="5">
    <source>
        <dbReference type="SAM" id="Phobius"/>
    </source>
</evidence>
<feature type="transmembrane region" description="Helical" evidence="5">
    <location>
        <begin position="254"/>
        <end position="273"/>
    </location>
</feature>
<feature type="transmembrane region" description="Helical" evidence="5">
    <location>
        <begin position="50"/>
        <end position="65"/>
    </location>
</feature>
<keyword evidence="3 5" id="KW-1133">Transmembrane helix</keyword>
<keyword evidence="4 5" id="KW-0472">Membrane</keyword>
<dbReference type="PANTHER" id="PTHR37422:SF13">
    <property type="entry name" value="LIPOPOLYSACCHARIDE BIOSYNTHESIS PROTEIN PA4999-RELATED"/>
    <property type="match status" value="1"/>
</dbReference>
<feature type="transmembrane region" description="Helical" evidence="5">
    <location>
        <begin position="12"/>
        <end position="30"/>
    </location>
</feature>
<feature type="transmembrane region" description="Helical" evidence="5">
    <location>
        <begin position="479"/>
        <end position="497"/>
    </location>
</feature>
<feature type="transmembrane region" description="Helical" evidence="5">
    <location>
        <begin position="448"/>
        <end position="467"/>
    </location>
</feature>
<dbReference type="Pfam" id="PF04932">
    <property type="entry name" value="Wzy_C"/>
    <property type="match status" value="1"/>
</dbReference>
<feature type="transmembrane region" description="Helical" evidence="5">
    <location>
        <begin position="416"/>
        <end position="436"/>
    </location>
</feature>
<feature type="domain" description="O-antigen ligase-related" evidence="6">
    <location>
        <begin position="217"/>
        <end position="425"/>
    </location>
</feature>
<name>A0A1F7J4R0_9BACT</name>
<evidence type="ECO:0000313" key="8">
    <source>
        <dbReference type="Proteomes" id="UP000178558"/>
    </source>
</evidence>
<comment type="caution">
    <text evidence="7">The sequence shown here is derived from an EMBL/GenBank/DDBJ whole genome shotgun (WGS) entry which is preliminary data.</text>
</comment>
<comment type="subcellular location">
    <subcellularLocation>
        <location evidence="1">Membrane</location>
        <topology evidence="1">Multi-pass membrane protein</topology>
    </subcellularLocation>
</comment>
<proteinExistence type="predicted"/>
<feature type="transmembrane region" description="Helical" evidence="5">
    <location>
        <begin position="192"/>
        <end position="209"/>
    </location>
</feature>